<reference evidence="1 2" key="1">
    <citation type="journal article" date="2019" name="Nat. Plants">
        <title>Genome sequencing of Musa balbisiana reveals subgenome evolution and function divergence in polyploid bananas.</title>
        <authorList>
            <person name="Yao X."/>
        </authorList>
    </citation>
    <scope>NUCLEOTIDE SEQUENCE [LARGE SCALE GENOMIC DNA]</scope>
    <source>
        <strain evidence="2">cv. DH-PKW</strain>
        <tissue evidence="1">Leaves</tissue>
    </source>
</reference>
<dbReference type="SUPFAM" id="SSF103511">
    <property type="entry name" value="Chlorophyll a-b binding protein"/>
    <property type="match status" value="1"/>
</dbReference>
<proteinExistence type="predicted"/>
<evidence type="ECO:0000313" key="2">
    <source>
        <dbReference type="Proteomes" id="UP000317650"/>
    </source>
</evidence>
<organism evidence="1 2">
    <name type="scientific">Musa balbisiana</name>
    <name type="common">Banana</name>
    <dbReference type="NCBI Taxonomy" id="52838"/>
    <lineage>
        <taxon>Eukaryota</taxon>
        <taxon>Viridiplantae</taxon>
        <taxon>Streptophyta</taxon>
        <taxon>Embryophyta</taxon>
        <taxon>Tracheophyta</taxon>
        <taxon>Spermatophyta</taxon>
        <taxon>Magnoliopsida</taxon>
        <taxon>Liliopsida</taxon>
        <taxon>Zingiberales</taxon>
        <taxon>Musaceae</taxon>
        <taxon>Musa</taxon>
    </lineage>
</organism>
<comment type="caution">
    <text evidence="1">The sequence shown here is derived from an EMBL/GenBank/DDBJ whole genome shotgun (WGS) entry which is preliminary data.</text>
</comment>
<dbReference type="EMBL" id="PYDT01000008">
    <property type="protein sequence ID" value="THU52495.1"/>
    <property type="molecule type" value="Genomic_DNA"/>
</dbReference>
<gene>
    <name evidence="1" type="ORF">C4D60_Mb10t04570</name>
</gene>
<dbReference type="AlphaFoldDB" id="A0A4S8IUR7"/>
<accession>A0A4S8IUR7</accession>
<evidence type="ECO:0000313" key="1">
    <source>
        <dbReference type="EMBL" id="THU52495.1"/>
    </source>
</evidence>
<sequence length="180" mass="19653">MAIQGHCWDPLARDLRWRVIVRYISCGPRKDNTTTARRLAGLCDKARDIEPGRSASDGVRRTAQRGKEAAMAAIPTISSTFLPCRSLFGGVSRNSSPLPRFRNPKSFRIRAAKLPAGVEAPKVEPKLTAPFLGFTRTAEVWNSRACMIGIVGTFIVELILNKGILQILGVDVGKGLDLPL</sequence>
<dbReference type="STRING" id="52838.A0A4S8IUR7"/>
<dbReference type="Proteomes" id="UP000317650">
    <property type="component" value="Chromosome 10"/>
</dbReference>
<protein>
    <submittedName>
        <fullName evidence="1">Uncharacterized protein</fullName>
    </submittedName>
</protein>
<keyword evidence="2" id="KW-1185">Reference proteome</keyword>
<name>A0A4S8IUR7_MUSBA</name>